<keyword evidence="3" id="KW-1185">Reference proteome</keyword>
<keyword evidence="1" id="KW-0472">Membrane</keyword>
<feature type="transmembrane region" description="Helical" evidence="1">
    <location>
        <begin position="146"/>
        <end position="174"/>
    </location>
</feature>
<feature type="transmembrane region" description="Helical" evidence="1">
    <location>
        <begin position="229"/>
        <end position="251"/>
    </location>
</feature>
<dbReference type="PANTHER" id="PTHR36833">
    <property type="entry name" value="SLR0610 PROTEIN-RELATED"/>
    <property type="match status" value="1"/>
</dbReference>
<dbReference type="Proteomes" id="UP001240236">
    <property type="component" value="Unassembled WGS sequence"/>
</dbReference>
<gene>
    <name evidence="2" type="ORF">J2S42_001603</name>
</gene>
<reference evidence="2 3" key="1">
    <citation type="submission" date="2023-07" db="EMBL/GenBank/DDBJ databases">
        <title>Sequencing the genomes of 1000 actinobacteria strains.</title>
        <authorList>
            <person name="Klenk H.-P."/>
        </authorList>
    </citation>
    <scope>NUCLEOTIDE SEQUENCE [LARGE SCALE GENOMIC DNA]</scope>
    <source>
        <strain evidence="2 3">DSM 44709</strain>
    </source>
</reference>
<feature type="transmembrane region" description="Helical" evidence="1">
    <location>
        <begin position="26"/>
        <end position="51"/>
    </location>
</feature>
<proteinExistence type="predicted"/>
<feature type="transmembrane region" description="Helical" evidence="1">
    <location>
        <begin position="63"/>
        <end position="84"/>
    </location>
</feature>
<comment type="caution">
    <text evidence="2">The sequence shown here is derived from an EMBL/GenBank/DDBJ whole genome shotgun (WGS) entry which is preliminary data.</text>
</comment>
<accession>A0AAE3VXA3</accession>
<keyword evidence="1" id="KW-0812">Transmembrane</keyword>
<name>A0AAE3VXA3_9ACTN</name>
<evidence type="ECO:0000313" key="3">
    <source>
        <dbReference type="Proteomes" id="UP001240236"/>
    </source>
</evidence>
<dbReference type="AlphaFoldDB" id="A0AAE3VXA3"/>
<evidence type="ECO:0000313" key="2">
    <source>
        <dbReference type="EMBL" id="MDQ0364934.1"/>
    </source>
</evidence>
<keyword evidence="1" id="KW-1133">Transmembrane helix</keyword>
<organism evidence="2 3">
    <name type="scientific">Catenuloplanes indicus</name>
    <dbReference type="NCBI Taxonomy" id="137267"/>
    <lineage>
        <taxon>Bacteria</taxon>
        <taxon>Bacillati</taxon>
        <taxon>Actinomycetota</taxon>
        <taxon>Actinomycetes</taxon>
        <taxon>Micromonosporales</taxon>
        <taxon>Micromonosporaceae</taxon>
        <taxon>Catenuloplanes</taxon>
    </lineage>
</organism>
<protein>
    <submittedName>
        <fullName evidence="2">ABC-2 type transport system permease protein</fullName>
    </submittedName>
</protein>
<dbReference type="Pfam" id="PF06182">
    <property type="entry name" value="ABC2_membrane_6"/>
    <property type="match status" value="1"/>
</dbReference>
<evidence type="ECO:0000256" key="1">
    <source>
        <dbReference type="SAM" id="Phobius"/>
    </source>
</evidence>
<dbReference type="InterPro" id="IPR010390">
    <property type="entry name" value="ABC-2_transporter-like"/>
</dbReference>
<dbReference type="RefSeq" id="WP_307236860.1">
    <property type="nucleotide sequence ID" value="NZ_JAUSUZ010000001.1"/>
</dbReference>
<dbReference type="EMBL" id="JAUSUZ010000001">
    <property type="protein sequence ID" value="MDQ0364934.1"/>
    <property type="molecule type" value="Genomic_DNA"/>
</dbReference>
<dbReference type="PANTHER" id="PTHR36833:SF1">
    <property type="entry name" value="INTEGRAL MEMBRANE TRANSPORT PROTEIN"/>
    <property type="match status" value="1"/>
</dbReference>
<feature type="transmembrane region" description="Helical" evidence="1">
    <location>
        <begin position="195"/>
        <end position="223"/>
    </location>
</feature>
<sequence>MIWTVRIYLRSLGAHIRAILEYEADFWVLVAAGLLHQIAGLVFLSAVFARVPSINGWGFHGTLLVYAFTTFAAGTVPLVADGMWRLAGLIRKGELDYRLVRPYPVVLQVLSSSVGLQSFGELTGSSILIVWALAGLDVDWSPWRVAAALVLFVSALVIRVAIGAASNAVVFWLGSANSLFAFSLQSVGDMARYPLTVYSLAFRIGLTIVVPFAFVSFFPAAWLAGYAPAAPWALGAPLVAAYCCGVTVWVFRRGLRRYDSAGH</sequence>